<feature type="compositionally biased region" description="Basic and acidic residues" evidence="2">
    <location>
        <begin position="544"/>
        <end position="553"/>
    </location>
</feature>
<sequence length="660" mass="76752">MGNTRSAADHEVDIWWDNKPSTPTSEVIEEETKLDRQNRIKEELDEFKLDLARKHEKRRQLIAEKRKEMEDLREEVKRLTLENEELKANRRLTHGTNDLEDIRQKNLELKMTIAKLQSDLQDLNGEMVTFEKERQDYKAHVVALKDVVSVSKQMLMIREAQLKELREKVKEIEASLAGRELKVLSQDLRAEYEKQLQNIRNLRVFYEERQRADKKEKEEMRKLLDEVKKELQDERNKNAELNENLERLEEENSKKYDEIKNLESNLGLTKAECRQYEAELSVINQLFSQILLGFNNNQEIDMDKLIKLLEENHHLLQDIAVNEESNQVSALPKVLLDLVNEVSDSKDTEEVEAPKPNPETQISNQLNSASEIVENLPKVWKVLIELLSHQCAPVTNEDQKNENPCYKLVQTPKGLNPVLSVSQTFIRLKDLILEKKSLERETGRLKHLNTHLECRLQEQEKRLELVTNELSETWHVVGKLQKKHQLLHTQEKILRYELAQKRKLLTELKAELEYSREKWQEAREKNSNTEKQWEQLRIEFASRKTAAGDDSHNSVESGYSDDKECSSEDEPGYETDVSEGNPKQENEEKTIDDVLSAREERLMRLESQCSSLVQQVANTSSRSVAISNKLDALHEVYTEGRENGETSGLGESTDGGSSEQ</sequence>
<comment type="caution">
    <text evidence="3">The sequence shown here is derived from an EMBL/GenBank/DDBJ whole genome shotgun (WGS) entry which is preliminary data.</text>
</comment>
<feature type="compositionally biased region" description="Acidic residues" evidence="2">
    <location>
        <begin position="567"/>
        <end position="577"/>
    </location>
</feature>
<feature type="region of interest" description="Disordered" evidence="2">
    <location>
        <begin position="636"/>
        <end position="660"/>
    </location>
</feature>
<feature type="coiled-coil region" evidence="1">
    <location>
        <begin position="498"/>
        <end position="525"/>
    </location>
</feature>
<evidence type="ECO:0000256" key="1">
    <source>
        <dbReference type="SAM" id="Coils"/>
    </source>
</evidence>
<keyword evidence="1" id="KW-0175">Coiled coil</keyword>
<feature type="coiled-coil region" evidence="1">
    <location>
        <begin position="44"/>
        <end position="279"/>
    </location>
</feature>
<evidence type="ECO:0000313" key="3">
    <source>
        <dbReference type="EMBL" id="KAJ3660977.1"/>
    </source>
</evidence>
<evidence type="ECO:0000313" key="4">
    <source>
        <dbReference type="Proteomes" id="UP001168821"/>
    </source>
</evidence>
<name>A0AA38IPM4_9CUCU</name>
<dbReference type="Proteomes" id="UP001168821">
    <property type="component" value="Unassembled WGS sequence"/>
</dbReference>
<gene>
    <name evidence="3" type="ORF">Zmor_005403</name>
</gene>
<feature type="compositionally biased region" description="Polar residues" evidence="2">
    <location>
        <begin position="645"/>
        <end position="660"/>
    </location>
</feature>
<proteinExistence type="predicted"/>
<reference evidence="3" key="1">
    <citation type="journal article" date="2023" name="G3 (Bethesda)">
        <title>Whole genome assemblies of Zophobas morio and Tenebrio molitor.</title>
        <authorList>
            <person name="Kaur S."/>
            <person name="Stinson S.A."/>
            <person name="diCenzo G.C."/>
        </authorList>
    </citation>
    <scope>NUCLEOTIDE SEQUENCE</scope>
    <source>
        <strain evidence="3">QUZm001</strain>
    </source>
</reference>
<organism evidence="3 4">
    <name type="scientific">Zophobas morio</name>
    <dbReference type="NCBI Taxonomy" id="2755281"/>
    <lineage>
        <taxon>Eukaryota</taxon>
        <taxon>Metazoa</taxon>
        <taxon>Ecdysozoa</taxon>
        <taxon>Arthropoda</taxon>
        <taxon>Hexapoda</taxon>
        <taxon>Insecta</taxon>
        <taxon>Pterygota</taxon>
        <taxon>Neoptera</taxon>
        <taxon>Endopterygota</taxon>
        <taxon>Coleoptera</taxon>
        <taxon>Polyphaga</taxon>
        <taxon>Cucujiformia</taxon>
        <taxon>Tenebrionidae</taxon>
        <taxon>Zophobas</taxon>
    </lineage>
</organism>
<protein>
    <submittedName>
        <fullName evidence="3">Uncharacterized protein</fullName>
    </submittedName>
</protein>
<keyword evidence="4" id="KW-1185">Reference proteome</keyword>
<dbReference type="EMBL" id="JALNTZ010000002">
    <property type="protein sequence ID" value="KAJ3660977.1"/>
    <property type="molecule type" value="Genomic_DNA"/>
</dbReference>
<accession>A0AA38IPM4</accession>
<evidence type="ECO:0000256" key="2">
    <source>
        <dbReference type="SAM" id="MobiDB-lite"/>
    </source>
</evidence>
<dbReference type="AlphaFoldDB" id="A0AA38IPM4"/>
<feature type="region of interest" description="Disordered" evidence="2">
    <location>
        <begin position="544"/>
        <end position="590"/>
    </location>
</feature>